<dbReference type="PIRSF" id="PIRSF005651">
    <property type="entry name" value="HflC"/>
    <property type="match status" value="1"/>
</dbReference>
<dbReference type="Pfam" id="PF01145">
    <property type="entry name" value="Band_7"/>
    <property type="match status" value="1"/>
</dbReference>
<sequence length="315" mass="36065">MKGFGIGLIIIALLIGAVIGGAFFIVDETKQVIITQFGKPVGKPIKEPGLHIKIPFIQQANYFEKRFLAWDGEPSQVPTKDKRFIWVDTYARWRIKDPLLFFQRLRDERGAQSRLDDILDGETRNVIAKHLLIELVQGADKRIPIEAIEIGIGKAKTAFSESAFGREDLQKEVLQAASERTENLGIEILDFRFKRINYVEEVRREVYARMISERKRIAEQYRSEGAGEAARISGQKERELKVIRSEAYKKAKEIKGKADKEAARIYAQAYNKDPDFYAFLRTLETYRRALASNTTLILSTKNDFLKYLKTGLSGR</sequence>
<evidence type="ECO:0000259" key="8">
    <source>
        <dbReference type="SMART" id="SM00244"/>
    </source>
</evidence>
<dbReference type="Proteomes" id="UP000093080">
    <property type="component" value="Unassembled WGS sequence"/>
</dbReference>
<dbReference type="STRING" id="1156395.DBT_2077"/>
<keyword evidence="5 7" id="KW-0472">Membrane</keyword>
<dbReference type="GO" id="GO:0016020">
    <property type="term" value="C:membrane"/>
    <property type="evidence" value="ECO:0007669"/>
    <property type="project" value="UniProtKB-SubCell"/>
</dbReference>
<comment type="subcellular location">
    <subcellularLocation>
        <location evidence="1">Membrane</location>
        <topology evidence="1">Single-pass membrane protein</topology>
    </subcellularLocation>
</comment>
<dbReference type="InterPro" id="IPR001107">
    <property type="entry name" value="Band_7"/>
</dbReference>
<dbReference type="PANTHER" id="PTHR42911">
    <property type="entry name" value="MODULATOR OF FTSH PROTEASE HFLC"/>
    <property type="match status" value="1"/>
</dbReference>
<comment type="caution">
    <text evidence="9">The sequence shown here is derived from an EMBL/GenBank/DDBJ whole genome shotgun (WGS) entry which is preliminary data.</text>
</comment>
<feature type="transmembrane region" description="Helical" evidence="7">
    <location>
        <begin position="6"/>
        <end position="26"/>
    </location>
</feature>
<keyword evidence="10" id="KW-1185">Reference proteome</keyword>
<reference evidence="9 10" key="1">
    <citation type="submission" date="2016-06" db="EMBL/GenBank/DDBJ databases">
        <title>Respiratory ammonification of nitrate coupled to the oxidation of elemental sulfur in deep-sea autotrophic thermophilic bacteria.</title>
        <authorList>
            <person name="Slobodkina G.B."/>
            <person name="Mardanov A.V."/>
            <person name="Ravin N.V."/>
            <person name="Frolova A.A."/>
            <person name="Viryasiv M.B."/>
            <person name="Chernyh N.A."/>
            <person name="Bonch-Osmolovskaya E.A."/>
            <person name="Slobodkin A.I."/>
        </authorList>
    </citation>
    <scope>NUCLEOTIDE SEQUENCE [LARGE SCALE GENOMIC DNA]</scope>
    <source>
        <strain evidence="9 10">S69</strain>
    </source>
</reference>
<dbReference type="OrthoDB" id="9812991at2"/>
<comment type="similarity">
    <text evidence="2 6">Belongs to the band 7/mec-2 family. HflC subfamily.</text>
</comment>
<name>A0A1B9F3Y6_9BACT</name>
<keyword evidence="3 7" id="KW-0812">Transmembrane</keyword>
<proteinExistence type="inferred from homology"/>
<evidence type="ECO:0000256" key="6">
    <source>
        <dbReference type="PIRNR" id="PIRNR005651"/>
    </source>
</evidence>
<evidence type="ECO:0000256" key="4">
    <source>
        <dbReference type="ARBA" id="ARBA00022989"/>
    </source>
</evidence>
<dbReference type="AlphaFoldDB" id="A0A1B9F3Y6"/>
<gene>
    <name evidence="9" type="ORF">DBT_2077</name>
</gene>
<dbReference type="PANTHER" id="PTHR42911:SF1">
    <property type="entry name" value="MODULATOR OF FTSH PROTEASE HFLC"/>
    <property type="match status" value="1"/>
</dbReference>
<evidence type="ECO:0000256" key="1">
    <source>
        <dbReference type="ARBA" id="ARBA00004167"/>
    </source>
</evidence>
<keyword evidence="4 7" id="KW-1133">Transmembrane helix</keyword>
<organism evidence="9 10">
    <name type="scientific">Dissulfuribacter thermophilus</name>
    <dbReference type="NCBI Taxonomy" id="1156395"/>
    <lineage>
        <taxon>Bacteria</taxon>
        <taxon>Pseudomonadati</taxon>
        <taxon>Thermodesulfobacteriota</taxon>
        <taxon>Dissulfuribacteria</taxon>
        <taxon>Dissulfuribacterales</taxon>
        <taxon>Dissulfuribacteraceae</taxon>
        <taxon>Dissulfuribacter</taxon>
    </lineage>
</organism>
<dbReference type="CDD" id="cd03405">
    <property type="entry name" value="SPFH_HflC"/>
    <property type="match status" value="1"/>
</dbReference>
<dbReference type="PATRIC" id="fig|1156395.6.peg.2102"/>
<evidence type="ECO:0000313" key="9">
    <source>
        <dbReference type="EMBL" id="OCC14535.1"/>
    </source>
</evidence>
<feature type="domain" description="Band 7" evidence="8">
    <location>
        <begin position="21"/>
        <end position="210"/>
    </location>
</feature>
<dbReference type="NCBIfam" id="TIGR01932">
    <property type="entry name" value="hflC"/>
    <property type="match status" value="1"/>
</dbReference>
<dbReference type="SUPFAM" id="SSF117892">
    <property type="entry name" value="Band 7/SPFH domain"/>
    <property type="match status" value="1"/>
</dbReference>
<dbReference type="Gene3D" id="3.30.479.30">
    <property type="entry name" value="Band 7 domain"/>
    <property type="match status" value="1"/>
</dbReference>
<protein>
    <recommendedName>
        <fullName evidence="6">Protein HflC</fullName>
    </recommendedName>
</protein>
<dbReference type="InterPro" id="IPR036013">
    <property type="entry name" value="Band_7/SPFH_dom_sf"/>
</dbReference>
<dbReference type="SMART" id="SM00244">
    <property type="entry name" value="PHB"/>
    <property type="match status" value="1"/>
</dbReference>
<accession>A0A1B9F3Y6</accession>
<dbReference type="EMBL" id="MAGO01000011">
    <property type="protein sequence ID" value="OCC14535.1"/>
    <property type="molecule type" value="Genomic_DNA"/>
</dbReference>
<evidence type="ECO:0000313" key="10">
    <source>
        <dbReference type="Proteomes" id="UP000093080"/>
    </source>
</evidence>
<dbReference type="RefSeq" id="WP_067619891.1">
    <property type="nucleotide sequence ID" value="NZ_MAGO01000011.1"/>
</dbReference>
<evidence type="ECO:0000256" key="3">
    <source>
        <dbReference type="ARBA" id="ARBA00022692"/>
    </source>
</evidence>
<dbReference type="InterPro" id="IPR010200">
    <property type="entry name" value="HflC"/>
</dbReference>
<evidence type="ECO:0000256" key="7">
    <source>
        <dbReference type="SAM" id="Phobius"/>
    </source>
</evidence>
<evidence type="ECO:0000256" key="5">
    <source>
        <dbReference type="ARBA" id="ARBA00023136"/>
    </source>
</evidence>
<evidence type="ECO:0000256" key="2">
    <source>
        <dbReference type="ARBA" id="ARBA00007862"/>
    </source>
</evidence>
<comment type="function">
    <text evidence="6">HflC and HflK could regulate a protease.</text>
</comment>